<dbReference type="Pfam" id="PF00379">
    <property type="entry name" value="Chitin_bind_4"/>
    <property type="match status" value="1"/>
</dbReference>
<dbReference type="RefSeq" id="XP_028038868.1">
    <property type="nucleotide sequence ID" value="XM_028183067.1"/>
</dbReference>
<gene>
    <name evidence="6" type="primary">LOC114249471</name>
</gene>
<dbReference type="OrthoDB" id="6630659at2759"/>
<dbReference type="Proteomes" id="UP000504629">
    <property type="component" value="Unplaced"/>
</dbReference>
<dbReference type="KEGG" id="bman:114249471"/>
<dbReference type="GeneID" id="114249471"/>
<keyword evidence="2 4" id="KW-0732">Signal</keyword>
<dbReference type="PANTHER" id="PTHR10380">
    <property type="entry name" value="CUTICLE PROTEIN"/>
    <property type="match status" value="1"/>
</dbReference>
<sequence length="181" mass="19684">MSMIIFAAFIGVCAAGALPAYVPPQYRFSPAYYQDGRARSSLEGGAAILRSESEVNEQGFHYAYDTENGISAEASGVEANGIQSQGRFSYTGDDGQVYAVTYTADANGYQPQGSHLPTPPPIPEAIARSLQENARDEAAGIFDDGSYRDAKYEPAVIAARAQYPYAKGQYVNPAFRRFYKY</sequence>
<evidence type="ECO:0000256" key="3">
    <source>
        <dbReference type="PROSITE-ProRule" id="PRU00497"/>
    </source>
</evidence>
<feature type="signal peptide" evidence="4">
    <location>
        <begin position="1"/>
        <end position="15"/>
    </location>
</feature>
<dbReference type="InterPro" id="IPR050468">
    <property type="entry name" value="Cuticle_Struct_Prot"/>
</dbReference>
<evidence type="ECO:0000256" key="1">
    <source>
        <dbReference type="ARBA" id="ARBA00022460"/>
    </source>
</evidence>
<dbReference type="InterPro" id="IPR000618">
    <property type="entry name" value="Insect_cuticle"/>
</dbReference>
<evidence type="ECO:0000256" key="4">
    <source>
        <dbReference type="SAM" id="SignalP"/>
    </source>
</evidence>
<dbReference type="AlphaFoldDB" id="A0A6J2KB28"/>
<accession>A0A6J2KB28</accession>
<dbReference type="PROSITE" id="PS00233">
    <property type="entry name" value="CHIT_BIND_RR_1"/>
    <property type="match status" value="1"/>
</dbReference>
<feature type="chain" id="PRO_5027057598" evidence="4">
    <location>
        <begin position="16"/>
        <end position="181"/>
    </location>
</feature>
<dbReference type="PROSITE" id="PS51155">
    <property type="entry name" value="CHIT_BIND_RR_2"/>
    <property type="match status" value="1"/>
</dbReference>
<dbReference type="PANTHER" id="PTHR10380:SF173">
    <property type="entry name" value="CUTICULAR PROTEIN 47EF, ISOFORM C-RELATED"/>
    <property type="match status" value="1"/>
</dbReference>
<evidence type="ECO:0000313" key="5">
    <source>
        <dbReference type="Proteomes" id="UP000504629"/>
    </source>
</evidence>
<evidence type="ECO:0000313" key="6">
    <source>
        <dbReference type="RefSeq" id="XP_028038868.1"/>
    </source>
</evidence>
<name>A0A6J2KB28_BOMMA</name>
<keyword evidence="5" id="KW-1185">Reference proteome</keyword>
<evidence type="ECO:0000256" key="2">
    <source>
        <dbReference type="ARBA" id="ARBA00022729"/>
    </source>
</evidence>
<proteinExistence type="predicted"/>
<reference evidence="6" key="1">
    <citation type="submission" date="2025-08" db="UniProtKB">
        <authorList>
            <consortium name="RefSeq"/>
        </authorList>
    </citation>
    <scope>IDENTIFICATION</scope>
    <source>
        <tissue evidence="6">Silk gland</tissue>
    </source>
</reference>
<dbReference type="GO" id="GO:0008010">
    <property type="term" value="F:structural constituent of chitin-based larval cuticle"/>
    <property type="evidence" value="ECO:0007669"/>
    <property type="project" value="TreeGrafter"/>
</dbReference>
<dbReference type="InterPro" id="IPR031311">
    <property type="entry name" value="CHIT_BIND_RR_consensus"/>
</dbReference>
<dbReference type="GO" id="GO:0062129">
    <property type="term" value="C:chitin-based extracellular matrix"/>
    <property type="evidence" value="ECO:0007669"/>
    <property type="project" value="TreeGrafter"/>
</dbReference>
<protein>
    <submittedName>
        <fullName evidence="6">Cuticle protein 3-like</fullName>
    </submittedName>
</protein>
<dbReference type="CTD" id="100379447"/>
<dbReference type="PRINTS" id="PR00947">
    <property type="entry name" value="CUTICLE"/>
</dbReference>
<organism evidence="5 6">
    <name type="scientific">Bombyx mandarina</name>
    <name type="common">Wild silk moth</name>
    <name type="synonym">Wild silkworm</name>
    <dbReference type="NCBI Taxonomy" id="7092"/>
    <lineage>
        <taxon>Eukaryota</taxon>
        <taxon>Metazoa</taxon>
        <taxon>Ecdysozoa</taxon>
        <taxon>Arthropoda</taxon>
        <taxon>Hexapoda</taxon>
        <taxon>Insecta</taxon>
        <taxon>Pterygota</taxon>
        <taxon>Neoptera</taxon>
        <taxon>Endopterygota</taxon>
        <taxon>Lepidoptera</taxon>
        <taxon>Glossata</taxon>
        <taxon>Ditrysia</taxon>
        <taxon>Bombycoidea</taxon>
        <taxon>Bombycidae</taxon>
        <taxon>Bombycinae</taxon>
        <taxon>Bombyx</taxon>
    </lineage>
</organism>
<keyword evidence="1 3" id="KW-0193">Cuticle</keyword>